<dbReference type="InterPro" id="IPR056515">
    <property type="entry name" value="INO80E_N"/>
</dbReference>
<accession>A0A1W2WBZ3</accession>
<dbReference type="STRING" id="7719.ENSCINP00000018054"/>
<dbReference type="Proteomes" id="UP000008144">
    <property type="component" value="Chromosome 4"/>
</dbReference>
<dbReference type="RefSeq" id="XP_002124416.1">
    <property type="nucleotide sequence ID" value="XM_002124380.4"/>
</dbReference>
<dbReference type="InParanoid" id="F6QYI0"/>
<accession>F6QYI0</accession>
<dbReference type="EMBL" id="EAAA01002005">
    <property type="status" value="NOT_ANNOTATED_CDS"/>
    <property type="molecule type" value="Genomic_DNA"/>
</dbReference>
<dbReference type="Ensembl" id="ENSCINT00000018054.3">
    <property type="protein sequence ID" value="ENSCINP00000018054.3"/>
    <property type="gene ID" value="ENSCING00000008868.3"/>
</dbReference>
<feature type="coiled-coil region" evidence="1">
    <location>
        <begin position="16"/>
        <end position="43"/>
    </location>
</feature>
<evidence type="ECO:0000313" key="5">
    <source>
        <dbReference type="Proteomes" id="UP000008144"/>
    </source>
</evidence>
<dbReference type="InterPro" id="IPR026678">
    <property type="entry name" value="INO80E"/>
</dbReference>
<reference evidence="5" key="1">
    <citation type="journal article" date="2002" name="Science">
        <title>The draft genome of Ciona intestinalis: insights into chordate and vertebrate origins.</title>
        <authorList>
            <person name="Dehal P."/>
            <person name="Satou Y."/>
            <person name="Campbell R.K."/>
            <person name="Chapman J."/>
            <person name="Degnan B."/>
            <person name="De Tomaso A."/>
            <person name="Davidson B."/>
            <person name="Di Gregorio A."/>
            <person name="Gelpke M."/>
            <person name="Goodstein D.M."/>
            <person name="Harafuji N."/>
            <person name="Hastings K.E."/>
            <person name="Ho I."/>
            <person name="Hotta K."/>
            <person name="Huang W."/>
            <person name="Kawashima T."/>
            <person name="Lemaire P."/>
            <person name="Martinez D."/>
            <person name="Meinertzhagen I.A."/>
            <person name="Necula S."/>
            <person name="Nonaka M."/>
            <person name="Putnam N."/>
            <person name="Rash S."/>
            <person name="Saiga H."/>
            <person name="Satake M."/>
            <person name="Terry A."/>
            <person name="Yamada L."/>
            <person name="Wang H.G."/>
            <person name="Awazu S."/>
            <person name="Azumi K."/>
            <person name="Boore J."/>
            <person name="Branno M."/>
            <person name="Chin-Bow S."/>
            <person name="DeSantis R."/>
            <person name="Doyle S."/>
            <person name="Francino P."/>
            <person name="Keys D.N."/>
            <person name="Haga S."/>
            <person name="Hayashi H."/>
            <person name="Hino K."/>
            <person name="Imai K.S."/>
            <person name="Inaba K."/>
            <person name="Kano S."/>
            <person name="Kobayashi K."/>
            <person name="Kobayashi M."/>
            <person name="Lee B.I."/>
            <person name="Makabe K.W."/>
            <person name="Manohar C."/>
            <person name="Matassi G."/>
            <person name="Medina M."/>
            <person name="Mochizuki Y."/>
            <person name="Mount S."/>
            <person name="Morishita T."/>
            <person name="Miura S."/>
            <person name="Nakayama A."/>
            <person name="Nishizaka S."/>
            <person name="Nomoto H."/>
            <person name="Ohta F."/>
            <person name="Oishi K."/>
            <person name="Rigoutsos I."/>
            <person name="Sano M."/>
            <person name="Sasaki A."/>
            <person name="Sasakura Y."/>
            <person name="Shoguchi E."/>
            <person name="Shin-i T."/>
            <person name="Spagnuolo A."/>
            <person name="Stainier D."/>
            <person name="Suzuki M.M."/>
            <person name="Tassy O."/>
            <person name="Takatori N."/>
            <person name="Tokuoka M."/>
            <person name="Yagi K."/>
            <person name="Yoshizaki F."/>
            <person name="Wada S."/>
            <person name="Zhang C."/>
            <person name="Hyatt P.D."/>
            <person name="Larimer F."/>
            <person name="Detter C."/>
            <person name="Doggett N."/>
            <person name="Glavina T."/>
            <person name="Hawkins T."/>
            <person name="Richardson P."/>
            <person name="Lucas S."/>
            <person name="Kohara Y."/>
            <person name="Levine M."/>
            <person name="Satoh N."/>
            <person name="Rokhsar D.S."/>
        </authorList>
    </citation>
    <scope>NUCLEOTIDE SEQUENCE [LARGE SCALE GENOMIC DNA]</scope>
</reference>
<gene>
    <name evidence="4" type="primary">LOC100186474</name>
</gene>
<keyword evidence="5" id="KW-1185">Reference proteome</keyword>
<dbReference type="KEGG" id="cin:100186474"/>
<dbReference type="HOGENOM" id="CLU_094720_0_0_1"/>
<dbReference type="AlphaFoldDB" id="F6QYI0"/>
<reference evidence="4" key="4">
    <citation type="submission" date="2025-09" db="UniProtKB">
        <authorList>
            <consortium name="Ensembl"/>
        </authorList>
    </citation>
    <scope>IDENTIFICATION</scope>
</reference>
<dbReference type="PANTHER" id="PTHR21812">
    <property type="entry name" value="INO80 COMPLEX SUBUNIT E"/>
    <property type="match status" value="1"/>
</dbReference>
<feature type="domain" description="INO80 complex subunit E N-terminal" evidence="3">
    <location>
        <begin position="4"/>
        <end position="51"/>
    </location>
</feature>
<evidence type="ECO:0000259" key="3">
    <source>
        <dbReference type="Pfam" id="PF24237"/>
    </source>
</evidence>
<dbReference type="GO" id="GO:0006338">
    <property type="term" value="P:chromatin remodeling"/>
    <property type="evidence" value="ECO:0007669"/>
    <property type="project" value="InterPro"/>
</dbReference>
<dbReference type="GeneTree" id="ENSGT00390000011918"/>
<dbReference type="PANTHER" id="PTHR21812:SF1">
    <property type="entry name" value="INO80 COMPLEX SUBUNIT E"/>
    <property type="match status" value="1"/>
</dbReference>
<reference evidence="4" key="3">
    <citation type="submission" date="2025-08" db="UniProtKB">
        <authorList>
            <consortium name="Ensembl"/>
        </authorList>
    </citation>
    <scope>IDENTIFICATION</scope>
</reference>
<reference evidence="4" key="2">
    <citation type="journal article" date="2008" name="Genome Biol.">
        <title>Improved genome assembly and evidence-based global gene model set for the chordate Ciona intestinalis: new insight into intron and operon populations.</title>
        <authorList>
            <person name="Satou Y."/>
            <person name="Mineta K."/>
            <person name="Ogasawara M."/>
            <person name="Sasakura Y."/>
            <person name="Shoguchi E."/>
            <person name="Ueno K."/>
            <person name="Yamada L."/>
            <person name="Matsumoto J."/>
            <person name="Wasserscheid J."/>
            <person name="Dewar K."/>
            <person name="Wiley G.B."/>
            <person name="Macmil S.L."/>
            <person name="Roe B.A."/>
            <person name="Zeller R.W."/>
            <person name="Hastings K.E."/>
            <person name="Lemaire P."/>
            <person name="Lindquist E."/>
            <person name="Endo T."/>
            <person name="Hotta K."/>
            <person name="Inaba K."/>
        </authorList>
    </citation>
    <scope>NUCLEOTIDE SEQUENCE [LARGE SCALE GENOMIC DNA]</scope>
    <source>
        <strain evidence="4">wild type</strain>
    </source>
</reference>
<evidence type="ECO:0000256" key="2">
    <source>
        <dbReference type="SAM" id="MobiDB-lite"/>
    </source>
</evidence>
<evidence type="ECO:0000313" key="4">
    <source>
        <dbReference type="Ensembl" id="ENSCINP00000018054.3"/>
    </source>
</evidence>
<dbReference type="OrthoDB" id="5977486at2759"/>
<evidence type="ECO:0000256" key="1">
    <source>
        <dbReference type="SAM" id="Coils"/>
    </source>
</evidence>
<keyword evidence="1" id="KW-0175">Coiled coil</keyword>
<dbReference type="GO" id="GO:0031011">
    <property type="term" value="C:Ino80 complex"/>
    <property type="evidence" value="ECO:0007669"/>
    <property type="project" value="InterPro"/>
</dbReference>
<organism evidence="4 5">
    <name type="scientific">Ciona intestinalis</name>
    <name type="common">Transparent sea squirt</name>
    <name type="synonym">Ascidia intestinalis</name>
    <dbReference type="NCBI Taxonomy" id="7719"/>
    <lineage>
        <taxon>Eukaryota</taxon>
        <taxon>Metazoa</taxon>
        <taxon>Chordata</taxon>
        <taxon>Tunicata</taxon>
        <taxon>Ascidiacea</taxon>
        <taxon>Phlebobranchia</taxon>
        <taxon>Cionidae</taxon>
        <taxon>Ciona</taxon>
    </lineage>
</organism>
<proteinExistence type="predicted"/>
<dbReference type="Pfam" id="PF24237">
    <property type="entry name" value="INO80E"/>
    <property type="match status" value="1"/>
</dbReference>
<name>F6QYI0_CIOIN</name>
<protein>
    <submittedName>
        <fullName evidence="4">Uncharacterized LOC100186474</fullName>
    </submittedName>
</protein>
<feature type="region of interest" description="Disordered" evidence="2">
    <location>
        <begin position="58"/>
        <end position="86"/>
    </location>
</feature>
<sequence>MSGNYKEKYKFLKRKLKILLYEHESLSIEVEKAQRKLLQVSRDNSFLLDRLLQYEQVPVDTSDDSDATLSSDSEPEQPPPSKRRMQAKVLDKTIKLESKEANQKQSKAELEAQATSSVVSNVTIKEEKIDEVDVVFTKPTEDQVDDHLKNLKTEIDIGKDENIN</sequence>
<dbReference type="GeneID" id="100186474"/>